<dbReference type="EMBL" id="CM010718">
    <property type="protein sequence ID" value="RZC58169.1"/>
    <property type="molecule type" value="Genomic_DNA"/>
</dbReference>
<proteinExistence type="predicted"/>
<dbReference type="Gramene" id="RZC58169">
    <property type="protein sequence ID" value="RZC58169"/>
    <property type="gene ID" value="C5167_005458"/>
</dbReference>
<accession>A0A4Y7JEI8</accession>
<evidence type="ECO:0000313" key="2">
    <source>
        <dbReference type="Proteomes" id="UP000316621"/>
    </source>
</evidence>
<name>A0A4Y7JEI8_PAPSO</name>
<sequence length="66" mass="7527">MATAGRFNEAMDEPVILRKKANVKEMGKGLVLSVSPEVQVRCYWMVSPFYSSRDFHNDILLSYATQ</sequence>
<organism evidence="1 2">
    <name type="scientific">Papaver somniferum</name>
    <name type="common">Opium poppy</name>
    <dbReference type="NCBI Taxonomy" id="3469"/>
    <lineage>
        <taxon>Eukaryota</taxon>
        <taxon>Viridiplantae</taxon>
        <taxon>Streptophyta</taxon>
        <taxon>Embryophyta</taxon>
        <taxon>Tracheophyta</taxon>
        <taxon>Spermatophyta</taxon>
        <taxon>Magnoliopsida</taxon>
        <taxon>Ranunculales</taxon>
        <taxon>Papaveraceae</taxon>
        <taxon>Papaveroideae</taxon>
        <taxon>Papaver</taxon>
    </lineage>
</organism>
<dbReference type="Proteomes" id="UP000316621">
    <property type="component" value="Chromosome 4"/>
</dbReference>
<evidence type="ECO:0000313" key="1">
    <source>
        <dbReference type="EMBL" id="RZC58169.1"/>
    </source>
</evidence>
<keyword evidence="2" id="KW-1185">Reference proteome</keyword>
<reference evidence="1 2" key="1">
    <citation type="journal article" date="2018" name="Science">
        <title>The opium poppy genome and morphinan production.</title>
        <authorList>
            <person name="Guo L."/>
            <person name="Winzer T."/>
            <person name="Yang X."/>
            <person name="Li Y."/>
            <person name="Ning Z."/>
            <person name="He Z."/>
            <person name="Teodor R."/>
            <person name="Lu Y."/>
            <person name="Bowser T.A."/>
            <person name="Graham I.A."/>
            <person name="Ye K."/>
        </authorList>
    </citation>
    <scope>NUCLEOTIDE SEQUENCE [LARGE SCALE GENOMIC DNA]</scope>
    <source>
        <strain evidence="2">cv. HN1</strain>
        <tissue evidence="1">Leaves</tissue>
    </source>
</reference>
<dbReference type="AlphaFoldDB" id="A0A4Y7JEI8"/>
<protein>
    <submittedName>
        <fullName evidence="1">Uncharacterized protein</fullName>
    </submittedName>
</protein>
<gene>
    <name evidence="1" type="ORF">C5167_005458</name>
</gene>